<organism evidence="4 5">
    <name type="scientific">Microvirga subterranea</name>
    <dbReference type="NCBI Taxonomy" id="186651"/>
    <lineage>
        <taxon>Bacteria</taxon>
        <taxon>Pseudomonadati</taxon>
        <taxon>Pseudomonadota</taxon>
        <taxon>Alphaproteobacteria</taxon>
        <taxon>Hyphomicrobiales</taxon>
        <taxon>Methylobacteriaceae</taxon>
        <taxon>Microvirga</taxon>
    </lineage>
</organism>
<accession>A0A370HH62</accession>
<evidence type="ECO:0000313" key="4">
    <source>
        <dbReference type="EMBL" id="RDI57238.1"/>
    </source>
</evidence>
<dbReference type="CDD" id="cd02856">
    <property type="entry name" value="E_set_GDE_Isoamylase_N"/>
    <property type="match status" value="1"/>
</dbReference>
<keyword evidence="5" id="KW-1185">Reference proteome</keyword>
<feature type="domain" description="Glycoside hydrolase family 13 N-terminal" evidence="3">
    <location>
        <begin position="47"/>
        <end position="138"/>
    </location>
</feature>
<comment type="caution">
    <text evidence="4">The sequence shown here is derived from an EMBL/GenBank/DDBJ whole genome shotgun (WGS) entry which is preliminary data.</text>
</comment>
<dbReference type="InterPro" id="IPR044505">
    <property type="entry name" value="GlgX_Isoamylase_N_E_set"/>
</dbReference>
<proteinExistence type="inferred from homology"/>
<dbReference type="RefSeq" id="WP_210210234.1">
    <property type="nucleotide sequence ID" value="NZ_QQBB01000007.1"/>
</dbReference>
<dbReference type="AlphaFoldDB" id="A0A370HH62"/>
<dbReference type="Proteomes" id="UP000254925">
    <property type="component" value="Unassembled WGS sequence"/>
</dbReference>
<dbReference type="SUPFAM" id="SSF81296">
    <property type="entry name" value="E set domains"/>
    <property type="match status" value="1"/>
</dbReference>
<name>A0A370HH62_9HYPH</name>
<dbReference type="EMBL" id="QQBB01000007">
    <property type="protein sequence ID" value="RDI57238.1"/>
    <property type="molecule type" value="Genomic_DNA"/>
</dbReference>
<dbReference type="InterPro" id="IPR014756">
    <property type="entry name" value="Ig_E-set"/>
</dbReference>
<dbReference type="Gene3D" id="2.60.40.10">
    <property type="entry name" value="Immunoglobulins"/>
    <property type="match status" value="1"/>
</dbReference>
<dbReference type="InterPro" id="IPR004193">
    <property type="entry name" value="Glyco_hydro_13_N"/>
</dbReference>
<dbReference type="GO" id="GO:0004553">
    <property type="term" value="F:hydrolase activity, hydrolyzing O-glycosyl compounds"/>
    <property type="evidence" value="ECO:0007669"/>
    <property type="project" value="InterPro"/>
</dbReference>
<sequence>MPGAVGGGATARDGTSGHADDMATIAFAPAPARASPLRTSEPGRPAPLGASLNDGGVNFSVFSKHAAAIELLLFDDVGQAEPARVVRFDPVVNRSYHDWHVFVPGLKPGQLYGYRADGPFDPERGLRFDFEKVLLDSYGRGVAVPAHYSREAARRPGNNTATAMKSVVVDPSTYD</sequence>
<feature type="region of interest" description="Disordered" evidence="2">
    <location>
        <begin position="154"/>
        <end position="175"/>
    </location>
</feature>
<evidence type="ECO:0000256" key="2">
    <source>
        <dbReference type="SAM" id="MobiDB-lite"/>
    </source>
</evidence>
<evidence type="ECO:0000313" key="5">
    <source>
        <dbReference type="Proteomes" id="UP000254925"/>
    </source>
</evidence>
<evidence type="ECO:0000256" key="1">
    <source>
        <dbReference type="ARBA" id="ARBA00008061"/>
    </source>
</evidence>
<evidence type="ECO:0000259" key="3">
    <source>
        <dbReference type="Pfam" id="PF02922"/>
    </source>
</evidence>
<protein>
    <submittedName>
        <fullName evidence="4">Putative carbohydrate-binding protein with CBM48</fullName>
    </submittedName>
</protein>
<dbReference type="PANTHER" id="PTHR43002">
    <property type="entry name" value="GLYCOGEN DEBRANCHING ENZYME"/>
    <property type="match status" value="1"/>
</dbReference>
<dbReference type="InterPro" id="IPR013783">
    <property type="entry name" value="Ig-like_fold"/>
</dbReference>
<gene>
    <name evidence="4" type="ORF">DES45_107155</name>
</gene>
<comment type="similarity">
    <text evidence="1">Belongs to the glycosyl hydrolase 13 family.</text>
</comment>
<dbReference type="Pfam" id="PF02922">
    <property type="entry name" value="CBM_48"/>
    <property type="match status" value="1"/>
</dbReference>
<reference evidence="4 5" key="1">
    <citation type="submission" date="2018-07" db="EMBL/GenBank/DDBJ databases">
        <title>Genomic Encyclopedia of Type Strains, Phase IV (KMG-IV): sequencing the most valuable type-strain genomes for metagenomic binning, comparative biology and taxonomic classification.</title>
        <authorList>
            <person name="Goeker M."/>
        </authorList>
    </citation>
    <scope>NUCLEOTIDE SEQUENCE [LARGE SCALE GENOMIC DNA]</scope>
    <source>
        <strain evidence="4 5">DSM 14364</strain>
    </source>
</reference>
<dbReference type="GO" id="GO:0005975">
    <property type="term" value="P:carbohydrate metabolic process"/>
    <property type="evidence" value="ECO:0007669"/>
    <property type="project" value="InterPro"/>
</dbReference>